<organism evidence="2 3">
    <name type="scientific">Ranitomeya imitator</name>
    <name type="common">mimic poison frog</name>
    <dbReference type="NCBI Taxonomy" id="111125"/>
    <lineage>
        <taxon>Eukaryota</taxon>
        <taxon>Metazoa</taxon>
        <taxon>Chordata</taxon>
        <taxon>Craniata</taxon>
        <taxon>Vertebrata</taxon>
        <taxon>Euteleostomi</taxon>
        <taxon>Amphibia</taxon>
        <taxon>Batrachia</taxon>
        <taxon>Anura</taxon>
        <taxon>Neobatrachia</taxon>
        <taxon>Hyloidea</taxon>
        <taxon>Dendrobatidae</taxon>
        <taxon>Dendrobatinae</taxon>
        <taxon>Ranitomeya</taxon>
    </lineage>
</organism>
<reference evidence="2" key="1">
    <citation type="submission" date="2023-07" db="EMBL/GenBank/DDBJ databases">
        <authorList>
            <person name="Stuckert A."/>
        </authorList>
    </citation>
    <scope>NUCLEOTIDE SEQUENCE</scope>
</reference>
<feature type="region of interest" description="Disordered" evidence="1">
    <location>
        <begin position="68"/>
        <end position="106"/>
    </location>
</feature>
<evidence type="ECO:0000256" key="1">
    <source>
        <dbReference type="SAM" id="MobiDB-lite"/>
    </source>
</evidence>
<name>A0ABN9M2V0_9NEOB</name>
<gene>
    <name evidence="2" type="ORF">RIMI_LOCUS14733375</name>
</gene>
<comment type="caution">
    <text evidence="2">The sequence shown here is derived from an EMBL/GenBank/DDBJ whole genome shotgun (WGS) entry which is preliminary data.</text>
</comment>
<dbReference type="Proteomes" id="UP001176940">
    <property type="component" value="Unassembled WGS sequence"/>
</dbReference>
<proteinExistence type="predicted"/>
<dbReference type="EMBL" id="CAUEEQ010038522">
    <property type="protein sequence ID" value="CAJ0954436.1"/>
    <property type="molecule type" value="Genomic_DNA"/>
</dbReference>
<accession>A0ABN9M2V0</accession>
<evidence type="ECO:0000313" key="3">
    <source>
        <dbReference type="Proteomes" id="UP001176940"/>
    </source>
</evidence>
<evidence type="ECO:0000313" key="2">
    <source>
        <dbReference type="EMBL" id="CAJ0954436.1"/>
    </source>
</evidence>
<keyword evidence="3" id="KW-1185">Reference proteome</keyword>
<protein>
    <submittedName>
        <fullName evidence="2">Uncharacterized protein</fullName>
    </submittedName>
</protein>
<sequence length="106" mass="11886">MYDTVADVPVYSVVDKTRKRNNLPADDSVQYAEIEVVRRPMHSRSQKKAAVRQDPGVTEYATINFIPQETARKRALTPPRKPAHDGGYAGQAPPYRKYNSVNGTLV</sequence>